<dbReference type="SUPFAM" id="SSF52833">
    <property type="entry name" value="Thioredoxin-like"/>
    <property type="match status" value="1"/>
</dbReference>
<proteinExistence type="predicted"/>
<sequence>MPKFFIILIIFLNSAILVKAQDKGGVQFVQGLSWAQIKEKARLENKYIFLDGFTTWCAPCRMMEKNVLSQQITGDFFNARFVNVKVQFDVTQADNDEVKSWYKDAQDIRKEYSIDSYPTYLFFNPNGELVYRIAGASSTPEAFVVKAKDALNPGSQYYMLKKQYESGVKRDPEFLTSLIKAAEIANENAAIPEIVNAYLLTQTDPLTEGNLRIISAGTSKSSDRGFDILRNNRATADAVLGQGKSGDIIRGILINEIVIPFLRNGGHVERHGPMLIYTGEINDNPDWQELREKLDKQCPEFSDEVIMAARPLYCEWKNDWPRYAQHAASFINKYGSRLSGDALNAYAWAILINSNDERCLEAATAWSKSSLSGTNVKHPGFLFTYANLLYKSGKKEEAIAVQKDIVKLSNEDEVYMQVLNKMEKGEKVF</sequence>
<feature type="domain" description="Thioredoxin" evidence="1">
    <location>
        <begin position="9"/>
        <end position="153"/>
    </location>
</feature>
<reference evidence="2 3" key="1">
    <citation type="submission" date="2019-01" db="EMBL/GenBank/DDBJ databases">
        <title>Filimonas sp. strain TTM-71.</title>
        <authorList>
            <person name="Chen W.-M."/>
        </authorList>
    </citation>
    <scope>NUCLEOTIDE SEQUENCE [LARGE SCALE GENOMIC DNA]</scope>
    <source>
        <strain evidence="2 3">TTM-71</strain>
    </source>
</reference>
<dbReference type="Gene3D" id="3.40.30.10">
    <property type="entry name" value="Glutaredoxin"/>
    <property type="match status" value="1"/>
</dbReference>
<evidence type="ECO:0000313" key="2">
    <source>
        <dbReference type="EMBL" id="RXK80534.1"/>
    </source>
</evidence>
<dbReference type="EMBL" id="SDHZ01000006">
    <property type="protein sequence ID" value="RXK80534.1"/>
    <property type="molecule type" value="Genomic_DNA"/>
</dbReference>
<dbReference type="PROSITE" id="PS51352">
    <property type="entry name" value="THIOREDOXIN_2"/>
    <property type="match status" value="1"/>
</dbReference>
<dbReference type="AlphaFoldDB" id="A0A4Q1CYW8"/>
<accession>A0A4Q1CYW8</accession>
<dbReference type="OrthoDB" id="120730at2"/>
<keyword evidence="3" id="KW-1185">Reference proteome</keyword>
<evidence type="ECO:0000313" key="3">
    <source>
        <dbReference type="Proteomes" id="UP000290545"/>
    </source>
</evidence>
<protein>
    <submittedName>
        <fullName evidence="2">DUF255 domain-containing protein</fullName>
    </submittedName>
</protein>
<dbReference type="RefSeq" id="WP_129006393.1">
    <property type="nucleotide sequence ID" value="NZ_SDHZ01000006.1"/>
</dbReference>
<evidence type="ECO:0000259" key="1">
    <source>
        <dbReference type="PROSITE" id="PS51352"/>
    </source>
</evidence>
<dbReference type="InterPro" id="IPR013766">
    <property type="entry name" value="Thioredoxin_domain"/>
</dbReference>
<dbReference type="InterPro" id="IPR012336">
    <property type="entry name" value="Thioredoxin-like_fold"/>
</dbReference>
<name>A0A4Q1CYW8_9BACT</name>
<organism evidence="2 3">
    <name type="scientific">Filimonas effusa</name>
    <dbReference type="NCBI Taxonomy" id="2508721"/>
    <lineage>
        <taxon>Bacteria</taxon>
        <taxon>Pseudomonadati</taxon>
        <taxon>Bacteroidota</taxon>
        <taxon>Chitinophagia</taxon>
        <taxon>Chitinophagales</taxon>
        <taxon>Chitinophagaceae</taxon>
        <taxon>Filimonas</taxon>
    </lineage>
</organism>
<comment type="caution">
    <text evidence="2">The sequence shown here is derived from an EMBL/GenBank/DDBJ whole genome shotgun (WGS) entry which is preliminary data.</text>
</comment>
<gene>
    <name evidence="2" type="ORF">ESB13_23145</name>
</gene>
<dbReference type="Proteomes" id="UP000290545">
    <property type="component" value="Unassembled WGS sequence"/>
</dbReference>
<dbReference type="Pfam" id="PF13098">
    <property type="entry name" value="Thioredoxin_2"/>
    <property type="match status" value="1"/>
</dbReference>
<dbReference type="InterPro" id="IPR036249">
    <property type="entry name" value="Thioredoxin-like_sf"/>
</dbReference>